<evidence type="ECO:0000313" key="1">
    <source>
        <dbReference type="EMBL" id="QHT31575.1"/>
    </source>
</evidence>
<dbReference type="EMBL" id="MN738924">
    <property type="protein sequence ID" value="QHT31575.1"/>
    <property type="molecule type" value="Genomic_DNA"/>
</dbReference>
<name>A0A6C0EWH0_9ZZZZ</name>
<sequence length="136" mass="15538">MYYLGIVLVLIIIASLFIQSYREGLVNIKIDIDSDMQPIGSGVSMKDSITNTFDYIYYANDTVKKITIRQKRGDKTSQDYNRKKTMVKVNGKDIITLEELVTKQIVPVLKNLTSNLENGITDMSNDIDYIDFTIKQ</sequence>
<organism evidence="1">
    <name type="scientific">viral metagenome</name>
    <dbReference type="NCBI Taxonomy" id="1070528"/>
    <lineage>
        <taxon>unclassified sequences</taxon>
        <taxon>metagenomes</taxon>
        <taxon>organismal metagenomes</taxon>
    </lineage>
</organism>
<reference evidence="1" key="1">
    <citation type="journal article" date="2020" name="Nature">
        <title>Giant virus diversity and host interactions through global metagenomics.</title>
        <authorList>
            <person name="Schulz F."/>
            <person name="Roux S."/>
            <person name="Paez-Espino D."/>
            <person name="Jungbluth S."/>
            <person name="Walsh D.A."/>
            <person name="Denef V.J."/>
            <person name="McMahon K.D."/>
            <person name="Konstantinidis K.T."/>
            <person name="Eloe-Fadrosh E.A."/>
            <person name="Kyrpides N.C."/>
            <person name="Woyke T."/>
        </authorList>
    </citation>
    <scope>NUCLEOTIDE SEQUENCE</scope>
    <source>
        <strain evidence="1">GVMAG-M-3300009155-48</strain>
    </source>
</reference>
<protein>
    <submittedName>
        <fullName evidence="1">Uncharacterized protein</fullName>
    </submittedName>
</protein>
<proteinExistence type="predicted"/>
<accession>A0A6C0EWH0</accession>
<dbReference type="AlphaFoldDB" id="A0A6C0EWH0"/>